<dbReference type="InterPro" id="IPR004841">
    <property type="entry name" value="AA-permease/SLC12A_dom"/>
</dbReference>
<dbReference type="InterPro" id="IPR050367">
    <property type="entry name" value="APC_superfamily"/>
</dbReference>
<feature type="transmembrane region" description="Helical" evidence="6">
    <location>
        <begin position="221"/>
        <end position="245"/>
    </location>
</feature>
<reference evidence="8 9" key="1">
    <citation type="submission" date="2024-10" db="EMBL/GenBank/DDBJ databases">
        <title>The Natural Products Discovery Center: Release of the First 8490 Sequenced Strains for Exploring Actinobacteria Biosynthetic Diversity.</title>
        <authorList>
            <person name="Kalkreuter E."/>
            <person name="Kautsar S.A."/>
            <person name="Yang D."/>
            <person name="Bader C.D."/>
            <person name="Teijaro C.N."/>
            <person name="Fluegel L."/>
            <person name="Davis C.M."/>
            <person name="Simpson J.R."/>
            <person name="Lauterbach L."/>
            <person name="Steele A.D."/>
            <person name="Gui C."/>
            <person name="Meng S."/>
            <person name="Li G."/>
            <person name="Viehrig K."/>
            <person name="Ye F."/>
            <person name="Su P."/>
            <person name="Kiefer A.F."/>
            <person name="Nichols A."/>
            <person name="Cepeda A.J."/>
            <person name="Yan W."/>
            <person name="Fan B."/>
            <person name="Jiang Y."/>
            <person name="Adhikari A."/>
            <person name="Zheng C.-J."/>
            <person name="Schuster L."/>
            <person name="Cowan T.M."/>
            <person name="Smanski M.J."/>
            <person name="Chevrette M.G."/>
            <person name="De Carvalho L.P.S."/>
            <person name="Shen B."/>
        </authorList>
    </citation>
    <scope>NUCLEOTIDE SEQUENCE [LARGE SCALE GENOMIC DNA]</scope>
    <source>
        <strain evidence="8 9">NPDC018013</strain>
    </source>
</reference>
<keyword evidence="3 6" id="KW-1133">Transmembrane helix</keyword>
<evidence type="ECO:0000256" key="2">
    <source>
        <dbReference type="ARBA" id="ARBA00022692"/>
    </source>
</evidence>
<sequence length="550" mass="56208">MAVAPETRDGPPTRPSGPPGPATVPGPGPSDASTPTAGTLRRGTLGVADIAFFVISAAAPLTVMAGVAPLAIGAGGVGAPVGYLLAGATLALFAVGFTTMARHVRSGGGFYAFITRGLGRPAGFGAATVALLAYNGMQIGVYGLLATGTQDALEALWGIHVPWPPIAVAGVFVIWFLGYRSIDFGAKVLGVLLLAETGILVLLAGGVLLRGGAHGLTLDSLAPGNVLVPGTGAVLAFAFAAFTGFESTAIYRREARDPARTIPRATYIAVAFLGLFYAFTVWIVIQAVGGDEIVGAAVQDPAGLFFTATTHYVGTWAADLMHVFIVTSILASQLAFHNAINRYGLALSREGVLPAALGRVHRRHGSPYTAGVVQSALALVVVLGFAVAGADPYQQLLLWMNTPGMLGLLALQAVTAAAVPLYFRRFTHREGALRTRIVPIAATVLMAGALCLVITKIDLMTGAPLATNAALVLTVPAAFVLGLLLARRLRRTRPAVYAGFAAEPPGEAEPADGERAAPAPAAAERAAHTGPHTGPPTGPPTASAATPPTR</sequence>
<feature type="domain" description="Amino acid permease/ SLC12A" evidence="7">
    <location>
        <begin position="51"/>
        <end position="458"/>
    </location>
</feature>
<dbReference type="Gene3D" id="1.20.1740.10">
    <property type="entry name" value="Amino acid/polyamine transporter I"/>
    <property type="match status" value="1"/>
</dbReference>
<dbReference type="PIRSF" id="PIRSF006060">
    <property type="entry name" value="AA_transporter"/>
    <property type="match status" value="1"/>
</dbReference>
<evidence type="ECO:0000313" key="8">
    <source>
        <dbReference type="EMBL" id="MFH8587713.1"/>
    </source>
</evidence>
<evidence type="ECO:0000313" key="9">
    <source>
        <dbReference type="Proteomes" id="UP001610990"/>
    </source>
</evidence>
<protein>
    <submittedName>
        <fullName evidence="8">APC family permease</fullName>
    </submittedName>
</protein>
<feature type="transmembrane region" description="Helical" evidence="6">
    <location>
        <begin position="368"/>
        <end position="390"/>
    </location>
</feature>
<dbReference type="PANTHER" id="PTHR42770:SF16">
    <property type="entry name" value="AMINO ACID PERMEASE"/>
    <property type="match status" value="1"/>
</dbReference>
<keyword evidence="9" id="KW-1185">Reference proteome</keyword>
<evidence type="ECO:0000256" key="1">
    <source>
        <dbReference type="ARBA" id="ARBA00004141"/>
    </source>
</evidence>
<evidence type="ECO:0000259" key="7">
    <source>
        <dbReference type="Pfam" id="PF00324"/>
    </source>
</evidence>
<feature type="transmembrane region" description="Helical" evidence="6">
    <location>
        <begin position="189"/>
        <end position="209"/>
    </location>
</feature>
<keyword evidence="4 6" id="KW-0472">Membrane</keyword>
<feature type="region of interest" description="Disordered" evidence="5">
    <location>
        <begin position="1"/>
        <end position="39"/>
    </location>
</feature>
<feature type="transmembrane region" description="Helical" evidence="6">
    <location>
        <begin position="265"/>
        <end position="285"/>
    </location>
</feature>
<dbReference type="Pfam" id="PF00324">
    <property type="entry name" value="AA_permease"/>
    <property type="match status" value="1"/>
</dbReference>
<feature type="region of interest" description="Disordered" evidence="5">
    <location>
        <begin position="502"/>
        <end position="550"/>
    </location>
</feature>
<feature type="compositionally biased region" description="Basic and acidic residues" evidence="5">
    <location>
        <begin position="1"/>
        <end position="11"/>
    </location>
</feature>
<feature type="transmembrane region" description="Helical" evidence="6">
    <location>
        <begin position="469"/>
        <end position="486"/>
    </location>
</feature>
<feature type="compositionally biased region" description="Low complexity" evidence="5">
    <location>
        <begin position="516"/>
        <end position="532"/>
    </location>
</feature>
<feature type="compositionally biased region" description="Low complexity" evidence="5">
    <location>
        <begin position="540"/>
        <end position="550"/>
    </location>
</feature>
<evidence type="ECO:0000256" key="5">
    <source>
        <dbReference type="SAM" id="MobiDB-lite"/>
    </source>
</evidence>
<feature type="transmembrane region" description="Helical" evidence="6">
    <location>
        <begin position="50"/>
        <end position="75"/>
    </location>
</feature>
<feature type="transmembrane region" description="Helical" evidence="6">
    <location>
        <begin position="435"/>
        <end position="457"/>
    </location>
</feature>
<proteinExistence type="predicted"/>
<gene>
    <name evidence="8" type="ORF">ACH4GP_25495</name>
</gene>
<evidence type="ECO:0000256" key="4">
    <source>
        <dbReference type="ARBA" id="ARBA00023136"/>
    </source>
</evidence>
<dbReference type="RefSeq" id="WP_397674706.1">
    <property type="nucleotide sequence ID" value="NZ_JBIRGH010000018.1"/>
</dbReference>
<comment type="caution">
    <text evidence="8">The sequence shown here is derived from an EMBL/GenBank/DDBJ whole genome shotgun (WGS) entry which is preliminary data.</text>
</comment>
<feature type="compositionally biased region" description="Pro residues" evidence="5">
    <location>
        <begin position="12"/>
        <end position="28"/>
    </location>
</feature>
<dbReference type="EMBL" id="JBIRGH010000018">
    <property type="protein sequence ID" value="MFH8587713.1"/>
    <property type="molecule type" value="Genomic_DNA"/>
</dbReference>
<name>A0ABW7RJS3_9ACTN</name>
<comment type="subcellular location">
    <subcellularLocation>
        <location evidence="1">Membrane</location>
        <topology evidence="1">Multi-pass membrane protein</topology>
    </subcellularLocation>
</comment>
<feature type="transmembrane region" description="Helical" evidence="6">
    <location>
        <begin position="157"/>
        <end position="177"/>
    </location>
</feature>
<feature type="transmembrane region" description="Helical" evidence="6">
    <location>
        <begin position="402"/>
        <end position="423"/>
    </location>
</feature>
<organism evidence="8 9">
    <name type="scientific">Streptomyces celluloflavus</name>
    <dbReference type="NCBI Taxonomy" id="58344"/>
    <lineage>
        <taxon>Bacteria</taxon>
        <taxon>Bacillati</taxon>
        <taxon>Actinomycetota</taxon>
        <taxon>Actinomycetes</taxon>
        <taxon>Kitasatosporales</taxon>
        <taxon>Streptomycetaceae</taxon>
        <taxon>Streptomyces</taxon>
    </lineage>
</organism>
<keyword evidence="2 6" id="KW-0812">Transmembrane</keyword>
<evidence type="ECO:0000256" key="6">
    <source>
        <dbReference type="SAM" id="Phobius"/>
    </source>
</evidence>
<accession>A0ABW7RJS3</accession>
<dbReference type="Proteomes" id="UP001610990">
    <property type="component" value="Unassembled WGS sequence"/>
</dbReference>
<feature type="transmembrane region" description="Helical" evidence="6">
    <location>
        <begin position="122"/>
        <end position="145"/>
    </location>
</feature>
<dbReference type="PANTHER" id="PTHR42770">
    <property type="entry name" value="AMINO ACID TRANSPORTER-RELATED"/>
    <property type="match status" value="1"/>
</dbReference>
<evidence type="ECO:0000256" key="3">
    <source>
        <dbReference type="ARBA" id="ARBA00022989"/>
    </source>
</evidence>
<feature type="transmembrane region" description="Helical" evidence="6">
    <location>
        <begin position="81"/>
        <end position="101"/>
    </location>
</feature>